<dbReference type="EMBL" id="BQNB010018088">
    <property type="protein sequence ID" value="GJT70559.1"/>
    <property type="molecule type" value="Genomic_DNA"/>
</dbReference>
<reference evidence="1" key="1">
    <citation type="journal article" date="2022" name="Int. J. Mol. Sci.">
        <title>Draft Genome of Tanacetum Coccineum: Genomic Comparison of Closely Related Tanacetum-Family Plants.</title>
        <authorList>
            <person name="Yamashiro T."/>
            <person name="Shiraishi A."/>
            <person name="Nakayama K."/>
            <person name="Satake H."/>
        </authorList>
    </citation>
    <scope>NUCLEOTIDE SEQUENCE</scope>
</reference>
<keyword evidence="2" id="KW-1185">Reference proteome</keyword>
<evidence type="ECO:0000313" key="2">
    <source>
        <dbReference type="Proteomes" id="UP001151760"/>
    </source>
</evidence>
<reference evidence="1" key="2">
    <citation type="submission" date="2022-01" db="EMBL/GenBank/DDBJ databases">
        <authorList>
            <person name="Yamashiro T."/>
            <person name="Shiraishi A."/>
            <person name="Satake H."/>
            <person name="Nakayama K."/>
        </authorList>
    </citation>
    <scope>NUCLEOTIDE SEQUENCE</scope>
</reference>
<gene>
    <name evidence="1" type="ORF">Tco_1029845</name>
</gene>
<proteinExistence type="predicted"/>
<sequence length="428" mass="47727">MSVEEYKKTFIDSGVGTGSMQVLHGFEFKVEPLGDHTFEVEPQENVDQGAGLQEVQTQELMDYQLACDRVQHLACELFGYREDSFEAAFAVVAVDKIYAHESLTFNNTVAYTLCDATTMAILGVYTRFYNGKLVQTLLKGHSMLSLEDSLSGVCDVEKNEDTNNKPTYLVNKSPSSAIGLKKPIDILGVFWLACLVSNEKWGNTRKTFIGSGVGTSSMQVVAWIKFEVETHVIWVQHLACELFGYREDSFEAAFAVAAVDKIYAHESLTFNNTVAFSATTMAITGSIHKVKIWATKGLLDKAKRNVLGMKIVRDQSGNTLRVSQSRFYNEKLLQTLLEGHSMLSLKDSLSGDCDVKKMVFLDFDLRMVYRINCKGLDNHQGYGLMILGCAGSFKANLQHMEALSTTEAGYMTFTEAWKKEIWLKGLLA</sequence>
<comment type="caution">
    <text evidence="1">The sequence shown here is derived from an EMBL/GenBank/DDBJ whole genome shotgun (WGS) entry which is preliminary data.</text>
</comment>
<organism evidence="1 2">
    <name type="scientific">Tanacetum coccineum</name>
    <dbReference type="NCBI Taxonomy" id="301880"/>
    <lineage>
        <taxon>Eukaryota</taxon>
        <taxon>Viridiplantae</taxon>
        <taxon>Streptophyta</taxon>
        <taxon>Embryophyta</taxon>
        <taxon>Tracheophyta</taxon>
        <taxon>Spermatophyta</taxon>
        <taxon>Magnoliopsida</taxon>
        <taxon>eudicotyledons</taxon>
        <taxon>Gunneridae</taxon>
        <taxon>Pentapetalae</taxon>
        <taxon>asterids</taxon>
        <taxon>campanulids</taxon>
        <taxon>Asterales</taxon>
        <taxon>Asteraceae</taxon>
        <taxon>Asteroideae</taxon>
        <taxon>Anthemideae</taxon>
        <taxon>Anthemidinae</taxon>
        <taxon>Tanacetum</taxon>
    </lineage>
</organism>
<name>A0ABQ5G561_9ASTR</name>
<evidence type="ECO:0008006" key="3">
    <source>
        <dbReference type="Google" id="ProtNLM"/>
    </source>
</evidence>
<evidence type="ECO:0000313" key="1">
    <source>
        <dbReference type="EMBL" id="GJT70559.1"/>
    </source>
</evidence>
<protein>
    <recommendedName>
        <fullName evidence="3">Zinc finger, CCHC-type</fullName>
    </recommendedName>
</protein>
<accession>A0ABQ5G561</accession>
<dbReference type="Proteomes" id="UP001151760">
    <property type="component" value="Unassembled WGS sequence"/>
</dbReference>